<dbReference type="InterPro" id="IPR029058">
    <property type="entry name" value="AB_hydrolase_fold"/>
</dbReference>
<dbReference type="GO" id="GO:0016787">
    <property type="term" value="F:hydrolase activity"/>
    <property type="evidence" value="ECO:0007669"/>
    <property type="project" value="UniProtKB-KW"/>
</dbReference>
<dbReference type="AlphaFoldDB" id="A0A0M2HH98"/>
<evidence type="ECO:0000256" key="2">
    <source>
        <dbReference type="ARBA" id="ARBA00022801"/>
    </source>
</evidence>
<dbReference type="Proteomes" id="UP000034098">
    <property type="component" value="Unassembled WGS sequence"/>
</dbReference>
<protein>
    <recommendedName>
        <fullName evidence="3">Carboxylic ester hydrolase</fullName>
        <ecNumber evidence="3">3.1.1.-</ecNumber>
    </recommendedName>
</protein>
<evidence type="ECO:0000256" key="3">
    <source>
        <dbReference type="RuleBase" id="RU361235"/>
    </source>
</evidence>
<gene>
    <name evidence="5" type="primary">pnbA</name>
    <name evidence="5" type="ORF">RS82_01098</name>
</gene>
<dbReference type="InterPro" id="IPR002018">
    <property type="entry name" value="CarbesteraseB"/>
</dbReference>
<evidence type="ECO:0000313" key="5">
    <source>
        <dbReference type="EMBL" id="KJL44135.1"/>
    </source>
</evidence>
<evidence type="ECO:0000256" key="1">
    <source>
        <dbReference type="ARBA" id="ARBA00005964"/>
    </source>
</evidence>
<name>A0A0M2HH98_MICTR</name>
<dbReference type="EC" id="3.1.1.-" evidence="3"/>
<evidence type="ECO:0000313" key="6">
    <source>
        <dbReference type="Proteomes" id="UP000034098"/>
    </source>
</evidence>
<comment type="similarity">
    <text evidence="1 3">Belongs to the type-B carboxylesterase/lipase family.</text>
</comment>
<dbReference type="RefSeq" id="WP_211255866.1">
    <property type="nucleotide sequence ID" value="NZ_JYJA01000028.1"/>
</dbReference>
<dbReference type="Pfam" id="PF00135">
    <property type="entry name" value="COesterase"/>
    <property type="match status" value="1"/>
</dbReference>
<dbReference type="PATRIC" id="fig|69370.6.peg.1131"/>
<dbReference type="InterPro" id="IPR019826">
    <property type="entry name" value="Carboxylesterase_B_AS"/>
</dbReference>
<evidence type="ECO:0000259" key="4">
    <source>
        <dbReference type="Pfam" id="PF00135"/>
    </source>
</evidence>
<organism evidence="5 6">
    <name type="scientific">Microbacterium trichothecenolyticum</name>
    <name type="common">Aureobacterium trichothecenolyticum</name>
    <dbReference type="NCBI Taxonomy" id="69370"/>
    <lineage>
        <taxon>Bacteria</taxon>
        <taxon>Bacillati</taxon>
        <taxon>Actinomycetota</taxon>
        <taxon>Actinomycetes</taxon>
        <taxon>Micrococcales</taxon>
        <taxon>Microbacteriaceae</taxon>
        <taxon>Microbacterium</taxon>
    </lineage>
</organism>
<keyword evidence="2 3" id="KW-0378">Hydrolase</keyword>
<dbReference type="Gene3D" id="3.40.50.1820">
    <property type="entry name" value="alpha/beta hydrolase"/>
    <property type="match status" value="1"/>
</dbReference>
<proteinExistence type="inferred from homology"/>
<sequence length="531" mass="58226">MIGRRRWHDDETVDVQIVGGVVRGVRERGLLAWRGIPYAAPPVGRRRFASPAAVVPWAGIRDASDFGSAAPQALRNPLVHTPADVIAADEDCLTVNVHAPLWDDHGSNPLPVMVYIHGGGYSAGSSRDFSGQGEGFVRDGHVVYVSFNYRLGPLGYLDFSRYSTRDRRFESNLGLRDQVALLRWVRDNIGAFGGDAENVTVFGASAGGNAVTTLMATPSARGLFARAIAQSPPPGAVYPSSMSARWAGEFVEILRGVLESRAGHELEEPAQALPVDTTARELLTTAAPGALVAACTVLQMRTPDAYPGMFCLAPVIDGDFLPHHPLRAFRDGTAYRVPLVIGTNNREGAIFRGRVDILPRTPARIEALFARAPAGSRRRMRAAYPGLPARRAAADFGGDFGFWFPSTQVADYHSRFAATWAYRFDVAPRLLEILGLDATHGVEMFALFARTDLAMARIITAFGGAEEYAAAGHRMRTMWLRFAAGAPPERTWPSYREPDRSTLIIDETDRVEHDPRRERRRAWHQFLPDIG</sequence>
<comment type="caution">
    <text evidence="5">The sequence shown here is derived from an EMBL/GenBank/DDBJ whole genome shotgun (WGS) entry which is preliminary data.</text>
</comment>
<dbReference type="PANTHER" id="PTHR11559">
    <property type="entry name" value="CARBOXYLESTERASE"/>
    <property type="match status" value="1"/>
</dbReference>
<dbReference type="PROSITE" id="PS00122">
    <property type="entry name" value="CARBOXYLESTERASE_B_1"/>
    <property type="match status" value="1"/>
</dbReference>
<reference evidence="5 6" key="1">
    <citation type="submission" date="2015-02" db="EMBL/GenBank/DDBJ databases">
        <title>Draft genome sequences of ten Microbacterium spp. with emphasis on heavy metal contaminated environments.</title>
        <authorList>
            <person name="Corretto E."/>
        </authorList>
    </citation>
    <scope>NUCLEOTIDE SEQUENCE [LARGE SCALE GENOMIC DNA]</scope>
    <source>
        <strain evidence="5 6">DSM 8608</strain>
    </source>
</reference>
<keyword evidence="6" id="KW-1185">Reference proteome</keyword>
<accession>A0A0M2HH98</accession>
<dbReference type="EMBL" id="JYJA01000028">
    <property type="protein sequence ID" value="KJL44135.1"/>
    <property type="molecule type" value="Genomic_DNA"/>
</dbReference>
<dbReference type="InterPro" id="IPR050309">
    <property type="entry name" value="Type-B_Carboxylest/Lipase"/>
</dbReference>
<feature type="domain" description="Carboxylesterase type B" evidence="4">
    <location>
        <begin position="15"/>
        <end position="352"/>
    </location>
</feature>
<dbReference type="SUPFAM" id="SSF53474">
    <property type="entry name" value="alpha/beta-Hydrolases"/>
    <property type="match status" value="1"/>
</dbReference>
<dbReference type="ESTHER" id="9mico-a0a0m2hh98">
    <property type="family name" value="Carb_B_Bacteria"/>
</dbReference>